<feature type="domain" description="RCC1-like" evidence="5">
    <location>
        <begin position="49"/>
        <end position="302"/>
    </location>
</feature>
<evidence type="ECO:0000256" key="4">
    <source>
        <dbReference type="SAM" id="MobiDB-lite"/>
    </source>
</evidence>
<keyword evidence="2" id="KW-0677">Repeat</keyword>
<dbReference type="Pfam" id="PF00415">
    <property type="entry name" value="RCC1"/>
    <property type="match status" value="1"/>
</dbReference>
<dbReference type="InterPro" id="IPR051553">
    <property type="entry name" value="Ran_GTPase-activating"/>
</dbReference>
<name>A0A6V7XHN4_MELEN</name>
<feature type="compositionally biased region" description="Basic residues" evidence="4">
    <location>
        <begin position="1"/>
        <end position="13"/>
    </location>
</feature>
<evidence type="ECO:0000256" key="1">
    <source>
        <dbReference type="ARBA" id="ARBA00022658"/>
    </source>
</evidence>
<evidence type="ECO:0000313" key="7">
    <source>
        <dbReference type="Proteomes" id="UP000580250"/>
    </source>
</evidence>
<dbReference type="AlphaFoldDB" id="A0A6V7XHN4"/>
<feature type="compositionally biased region" description="Basic and acidic residues" evidence="4">
    <location>
        <begin position="302"/>
        <end position="328"/>
    </location>
</feature>
<feature type="compositionally biased region" description="Polar residues" evidence="4">
    <location>
        <begin position="14"/>
        <end position="23"/>
    </location>
</feature>
<reference evidence="6 7" key="1">
    <citation type="submission" date="2020-08" db="EMBL/GenBank/DDBJ databases">
        <authorList>
            <person name="Koutsovoulos G."/>
            <person name="Danchin GJ E."/>
        </authorList>
    </citation>
    <scope>NUCLEOTIDE SEQUENCE [LARGE SCALE GENOMIC DNA]</scope>
</reference>
<feature type="region of interest" description="Disordered" evidence="4">
    <location>
        <begin position="299"/>
        <end position="407"/>
    </location>
</feature>
<dbReference type="InterPro" id="IPR000408">
    <property type="entry name" value="Reg_chr_condens"/>
</dbReference>
<dbReference type="Pfam" id="PF25390">
    <property type="entry name" value="WD40_RLD"/>
    <property type="match status" value="1"/>
</dbReference>
<dbReference type="PROSITE" id="PS50012">
    <property type="entry name" value="RCC1_3"/>
    <property type="match status" value="3"/>
</dbReference>
<feature type="region of interest" description="Disordered" evidence="4">
    <location>
        <begin position="1"/>
        <end position="26"/>
    </location>
</feature>
<organism evidence="6 7">
    <name type="scientific">Meloidogyne enterolobii</name>
    <name type="common">Root-knot nematode worm</name>
    <name type="synonym">Meloidogyne mayaguensis</name>
    <dbReference type="NCBI Taxonomy" id="390850"/>
    <lineage>
        <taxon>Eukaryota</taxon>
        <taxon>Metazoa</taxon>
        <taxon>Ecdysozoa</taxon>
        <taxon>Nematoda</taxon>
        <taxon>Chromadorea</taxon>
        <taxon>Rhabditida</taxon>
        <taxon>Tylenchina</taxon>
        <taxon>Tylenchomorpha</taxon>
        <taxon>Tylenchoidea</taxon>
        <taxon>Meloidogynidae</taxon>
        <taxon>Meloidogyninae</taxon>
        <taxon>Meloidogyne</taxon>
    </lineage>
</organism>
<gene>
    <name evidence="6" type="ORF">MENT_LOCUS52069</name>
</gene>
<dbReference type="PANTHER" id="PTHR45982:SF1">
    <property type="entry name" value="REGULATOR OF CHROMOSOME CONDENSATION"/>
    <property type="match status" value="1"/>
</dbReference>
<dbReference type="GO" id="GO:0005737">
    <property type="term" value="C:cytoplasm"/>
    <property type="evidence" value="ECO:0007669"/>
    <property type="project" value="TreeGrafter"/>
</dbReference>
<evidence type="ECO:0000256" key="2">
    <source>
        <dbReference type="ARBA" id="ARBA00022737"/>
    </source>
</evidence>
<dbReference type="OrthoDB" id="61110at2759"/>
<dbReference type="Gene3D" id="2.130.10.30">
    <property type="entry name" value="Regulator of chromosome condensation 1/beta-lactamase-inhibitor protein II"/>
    <property type="match status" value="2"/>
</dbReference>
<dbReference type="InterPro" id="IPR058923">
    <property type="entry name" value="RCC1-like_dom"/>
</dbReference>
<comment type="caution">
    <text evidence="6">The sequence shown here is derived from an EMBL/GenBank/DDBJ whole genome shotgun (WGS) entry which is preliminary data.</text>
</comment>
<dbReference type="PANTHER" id="PTHR45982">
    <property type="entry name" value="REGULATOR OF CHROMOSOME CONDENSATION"/>
    <property type="match status" value="1"/>
</dbReference>
<evidence type="ECO:0000259" key="5">
    <source>
        <dbReference type="Pfam" id="PF25390"/>
    </source>
</evidence>
<dbReference type="InterPro" id="IPR009091">
    <property type="entry name" value="RCC1/BLIP-II"/>
</dbReference>
<dbReference type="SUPFAM" id="SSF50985">
    <property type="entry name" value="RCC1/BLIP-II"/>
    <property type="match status" value="2"/>
</dbReference>
<dbReference type="PRINTS" id="PR00633">
    <property type="entry name" value="RCCNDNSATION"/>
</dbReference>
<accession>A0A6V7XHN4</accession>
<dbReference type="Proteomes" id="UP000580250">
    <property type="component" value="Unassembled WGS sequence"/>
</dbReference>
<dbReference type="GO" id="GO:0005085">
    <property type="term" value="F:guanyl-nucleotide exchange factor activity"/>
    <property type="evidence" value="ECO:0007669"/>
    <property type="project" value="TreeGrafter"/>
</dbReference>
<feature type="repeat" description="RCC1" evidence="3">
    <location>
        <begin position="47"/>
        <end position="97"/>
    </location>
</feature>
<dbReference type="PROSITE" id="PS00626">
    <property type="entry name" value="RCC1_2"/>
    <property type="match status" value="1"/>
</dbReference>
<dbReference type="EMBL" id="CAJEWN010001599">
    <property type="protein sequence ID" value="CAD2198732.1"/>
    <property type="molecule type" value="Genomic_DNA"/>
</dbReference>
<keyword evidence="1" id="KW-0344">Guanine-nucleotide releasing factor</keyword>
<protein>
    <recommendedName>
        <fullName evidence="5">RCC1-like domain-containing protein</fullName>
    </recommendedName>
</protein>
<feature type="repeat" description="RCC1" evidence="3">
    <location>
        <begin position="157"/>
        <end position="215"/>
    </location>
</feature>
<feature type="compositionally biased region" description="Low complexity" evidence="4">
    <location>
        <begin position="355"/>
        <end position="364"/>
    </location>
</feature>
<sequence length="575" mass="63005">MGTPARHGKKRKTSATPVKSAPSSARKARKVFEQLSIDQFVPKQVGTRVLSCGEGEQLGHPGRNVTRKPRAIDTFDDGTKFVQVAAGGVHSLLLTTEGAVFSCGINEKGTVPVHGLEAEGSTDRFSEIVFSPEIKRLGKIVQVTAGASFSAALTEKGSVIAWGNLRDTQGEVNVHEMLKDIQKKPVVVIRHKSRQKWHIVKIAAGENHLAMLSTDGELLTFGEGSMGQLGRSTRTEHIRSKFMVDQSGTSLILRVLEKHQFIRFVNVWANGFWTIARAEDGRLFACGLNNFGQLGVTATPANEKKTGRSRGRRSDSDQQRKEKNRDQQGADTSTTNSFKQSSESMEISLNQLNVSSTNQNSSEDSSQDPETDEKTDGEMKPQKSEDDSNNEKKEELKNGDENGNVPEQKEVNKVALLTWAQAFQPEHVWSHVSGVQHIVCRNEDDNALGIGTWEGNQDDQHWRYDTLQRITLPENVRAAGIDATLGASIFWTDDGNVYGFGCDTVGQLGLGIKDDDEKVVPTPRKIHSAHLDNFRVISVSLADNHALFLAEPNVTDASTSLPQVAAAPALINTYC</sequence>
<evidence type="ECO:0000313" key="6">
    <source>
        <dbReference type="EMBL" id="CAD2198732.1"/>
    </source>
</evidence>
<evidence type="ECO:0000256" key="3">
    <source>
        <dbReference type="PROSITE-ProRule" id="PRU00235"/>
    </source>
</evidence>
<feature type="compositionally biased region" description="Polar residues" evidence="4">
    <location>
        <begin position="329"/>
        <end position="354"/>
    </location>
</feature>
<proteinExistence type="predicted"/>
<feature type="compositionally biased region" description="Basic and acidic residues" evidence="4">
    <location>
        <begin position="372"/>
        <end position="400"/>
    </location>
</feature>
<feature type="repeat" description="RCC1" evidence="3">
    <location>
        <begin position="495"/>
        <end position="552"/>
    </location>
</feature>